<comment type="caution">
    <text evidence="2">The sequence shown here is derived from an EMBL/GenBank/DDBJ whole genome shotgun (WGS) entry which is preliminary data.</text>
</comment>
<protein>
    <recommendedName>
        <fullName evidence="3">Metallo-beta-lactamase domain-containing protein</fullName>
    </recommendedName>
</protein>
<organism evidence="2">
    <name type="scientific">marine sediment metagenome</name>
    <dbReference type="NCBI Taxonomy" id="412755"/>
    <lineage>
        <taxon>unclassified sequences</taxon>
        <taxon>metagenomes</taxon>
        <taxon>ecological metagenomes</taxon>
    </lineage>
</organism>
<accession>X1HNB8</accession>
<evidence type="ECO:0008006" key="3">
    <source>
        <dbReference type="Google" id="ProtNLM"/>
    </source>
</evidence>
<evidence type="ECO:0000256" key="1">
    <source>
        <dbReference type="SAM" id="MobiDB-lite"/>
    </source>
</evidence>
<dbReference type="EMBL" id="BARU01007664">
    <property type="protein sequence ID" value="GAH46818.1"/>
    <property type="molecule type" value="Genomic_DNA"/>
</dbReference>
<dbReference type="Gene3D" id="3.60.15.10">
    <property type="entry name" value="Ribonuclease Z/Hydroxyacylglutathione hydrolase-like"/>
    <property type="match status" value="1"/>
</dbReference>
<reference evidence="2" key="1">
    <citation type="journal article" date="2014" name="Front. Microbiol.">
        <title>High frequency of phylogenetically diverse reductive dehalogenase-homologous genes in deep subseafloor sedimentary metagenomes.</title>
        <authorList>
            <person name="Kawai M."/>
            <person name="Futagami T."/>
            <person name="Toyoda A."/>
            <person name="Takaki Y."/>
            <person name="Nishi S."/>
            <person name="Hori S."/>
            <person name="Arai W."/>
            <person name="Tsubouchi T."/>
            <person name="Morono Y."/>
            <person name="Uchiyama I."/>
            <person name="Ito T."/>
            <person name="Fujiyama A."/>
            <person name="Inagaki F."/>
            <person name="Takami H."/>
        </authorList>
    </citation>
    <scope>NUCLEOTIDE SEQUENCE</scope>
    <source>
        <strain evidence="2">Expedition CK06-06</strain>
    </source>
</reference>
<feature type="non-terminal residue" evidence="2">
    <location>
        <position position="1"/>
    </location>
</feature>
<feature type="region of interest" description="Disordered" evidence="1">
    <location>
        <begin position="1"/>
        <end position="29"/>
    </location>
</feature>
<evidence type="ECO:0000313" key="2">
    <source>
        <dbReference type="EMBL" id="GAH46818.1"/>
    </source>
</evidence>
<sequence>LSDEVVVYPGHGPNTTIGKERKDNPFLGN</sequence>
<feature type="compositionally biased region" description="Basic and acidic residues" evidence="1">
    <location>
        <begin position="18"/>
        <end position="29"/>
    </location>
</feature>
<dbReference type="InterPro" id="IPR036866">
    <property type="entry name" value="RibonucZ/Hydroxyglut_hydro"/>
</dbReference>
<name>X1HNB8_9ZZZZ</name>
<gene>
    <name evidence="2" type="ORF">S03H2_15101</name>
</gene>
<dbReference type="AlphaFoldDB" id="X1HNB8"/>
<proteinExistence type="predicted"/>
<dbReference type="SUPFAM" id="SSF56281">
    <property type="entry name" value="Metallo-hydrolase/oxidoreductase"/>
    <property type="match status" value="1"/>
</dbReference>